<keyword evidence="1" id="KW-0472">Membrane</keyword>
<dbReference type="PANTHER" id="PTHR30093">
    <property type="entry name" value="GENERAL SECRETION PATHWAY PROTEIN G"/>
    <property type="match status" value="1"/>
</dbReference>
<evidence type="ECO:0000256" key="1">
    <source>
        <dbReference type="SAM" id="Phobius"/>
    </source>
</evidence>
<protein>
    <submittedName>
        <fullName evidence="2">Prepilin-type N-terminal cleavage/methylation domain-containing protein/prepilin-type processing-associated H-X9-DG protein</fullName>
    </submittedName>
</protein>
<keyword evidence="3" id="KW-1185">Reference proteome</keyword>
<sequence>MKYRNSHVSQPARSDSRLCDYFTLIELLVVIAIIAILASMLLPALNKAREKARAIKCTGNLKQVGQVVALYRDNNKDIFGSYLHGASGGSTTWAAGLAAQGYAPEKAGVRSSFLNCPTLALPTANWEWTFPYGVVTYAGGTARTLPAPIALRNVAPLNGGAAPIDFKKVRNASDFIVAGDTIQYYSGTDCGRNWIQQIGLCHSSRGNLLFADSHVAANSKEEYKDKIYKTFELYDDLGSYQGAYYVLPGSNGLVLEIH</sequence>
<reference evidence="2 3" key="1">
    <citation type="submission" date="2018-04" db="EMBL/GenBank/DDBJ databases">
        <title>Genomic Encyclopedia of Type Strains, Phase IV (KMG-IV): sequencing the most valuable type-strain genomes for metagenomic binning, comparative biology and taxonomic classification.</title>
        <authorList>
            <person name="Goeker M."/>
        </authorList>
    </citation>
    <scope>NUCLEOTIDE SEQUENCE [LARGE SCALE GENOMIC DNA]</scope>
    <source>
        <strain evidence="2 3">DSM 14823</strain>
    </source>
</reference>
<dbReference type="SUPFAM" id="SSF54523">
    <property type="entry name" value="Pili subunits"/>
    <property type="match status" value="1"/>
</dbReference>
<name>A0A2U1B1P9_9BACT</name>
<organism evidence="2 3">
    <name type="scientific">Victivallis vadensis</name>
    <dbReference type="NCBI Taxonomy" id="172901"/>
    <lineage>
        <taxon>Bacteria</taxon>
        <taxon>Pseudomonadati</taxon>
        <taxon>Lentisphaerota</taxon>
        <taxon>Lentisphaeria</taxon>
        <taxon>Victivallales</taxon>
        <taxon>Victivallaceae</taxon>
        <taxon>Victivallis</taxon>
    </lineage>
</organism>
<proteinExistence type="predicted"/>
<dbReference type="NCBIfam" id="TIGR02532">
    <property type="entry name" value="IV_pilin_GFxxxE"/>
    <property type="match status" value="1"/>
</dbReference>
<accession>A0A2U1B1P9</accession>
<comment type="caution">
    <text evidence="2">The sequence shown here is derived from an EMBL/GenBank/DDBJ whole genome shotgun (WGS) entry which is preliminary data.</text>
</comment>
<dbReference type="Proteomes" id="UP000245959">
    <property type="component" value="Unassembled WGS sequence"/>
</dbReference>
<dbReference type="InterPro" id="IPR045584">
    <property type="entry name" value="Pilin-like"/>
</dbReference>
<evidence type="ECO:0000313" key="2">
    <source>
        <dbReference type="EMBL" id="PVY42590.1"/>
    </source>
</evidence>
<keyword evidence="1" id="KW-1133">Transmembrane helix</keyword>
<gene>
    <name evidence="2" type="ORF">C8D82_11147</name>
</gene>
<dbReference type="AlphaFoldDB" id="A0A2U1B1P9"/>
<evidence type="ECO:0000313" key="3">
    <source>
        <dbReference type="Proteomes" id="UP000245959"/>
    </source>
</evidence>
<dbReference type="Gene3D" id="3.30.700.10">
    <property type="entry name" value="Glycoprotein, Type 4 Pilin"/>
    <property type="match status" value="1"/>
</dbReference>
<dbReference type="PANTHER" id="PTHR30093:SF2">
    <property type="entry name" value="TYPE II SECRETION SYSTEM PROTEIN H"/>
    <property type="match status" value="1"/>
</dbReference>
<dbReference type="EMBL" id="QEKH01000011">
    <property type="protein sequence ID" value="PVY42590.1"/>
    <property type="molecule type" value="Genomic_DNA"/>
</dbReference>
<keyword evidence="1" id="KW-0812">Transmembrane</keyword>
<dbReference type="InterPro" id="IPR012902">
    <property type="entry name" value="N_methyl_site"/>
</dbReference>
<feature type="transmembrane region" description="Helical" evidence="1">
    <location>
        <begin position="21"/>
        <end position="45"/>
    </location>
</feature>
<dbReference type="GeneID" id="78295095"/>
<dbReference type="RefSeq" id="WP_116883780.1">
    <property type="nucleotide sequence ID" value="NZ_CALXNT010000052.1"/>
</dbReference>